<sequence length="178" mass="19506">MRNATVKLQEYKRAISTLAALESSDAGINVEACLVSIDESIHPLIEEIAAIKRNPNIPENIKDHLCKYIELSMDRVKMHVRPIMRGLTPGLVEIFECEDERLSMEKTFCDLLGNQKYSPHPLNSDASGVRDDVSAIASVAESSSDAIDEQLVISYRNVVRKAAASAMQVLVAVGVPGQ</sequence>
<protein>
    <submittedName>
        <fullName evidence="1">Uncharacterized protein</fullName>
    </submittedName>
</protein>
<evidence type="ECO:0000313" key="1">
    <source>
        <dbReference type="EMBL" id="GAA4649709.1"/>
    </source>
</evidence>
<name>A0ABP8V2S2_9GAMM</name>
<comment type="caution">
    <text evidence="1">The sequence shown here is derived from an EMBL/GenBank/DDBJ whole genome shotgun (WGS) entry which is preliminary data.</text>
</comment>
<evidence type="ECO:0000313" key="2">
    <source>
        <dbReference type="Proteomes" id="UP001500604"/>
    </source>
</evidence>
<proteinExistence type="predicted"/>
<organism evidence="1 2">
    <name type="scientific">Kistimonas scapharcae</name>
    <dbReference type="NCBI Taxonomy" id="1036133"/>
    <lineage>
        <taxon>Bacteria</taxon>
        <taxon>Pseudomonadati</taxon>
        <taxon>Pseudomonadota</taxon>
        <taxon>Gammaproteobacteria</taxon>
        <taxon>Oceanospirillales</taxon>
        <taxon>Endozoicomonadaceae</taxon>
        <taxon>Kistimonas</taxon>
    </lineage>
</organism>
<accession>A0ABP8V2S2</accession>
<reference evidence="2" key="1">
    <citation type="journal article" date="2019" name="Int. J. Syst. Evol. Microbiol.">
        <title>The Global Catalogue of Microorganisms (GCM) 10K type strain sequencing project: providing services to taxonomists for standard genome sequencing and annotation.</title>
        <authorList>
            <consortium name="The Broad Institute Genomics Platform"/>
            <consortium name="The Broad Institute Genome Sequencing Center for Infectious Disease"/>
            <person name="Wu L."/>
            <person name="Ma J."/>
        </authorList>
    </citation>
    <scope>NUCLEOTIDE SEQUENCE [LARGE SCALE GENOMIC DNA]</scope>
    <source>
        <strain evidence="2">JCM 17805</strain>
    </source>
</reference>
<dbReference type="Proteomes" id="UP001500604">
    <property type="component" value="Unassembled WGS sequence"/>
</dbReference>
<keyword evidence="2" id="KW-1185">Reference proteome</keyword>
<dbReference type="EMBL" id="BAABFL010000270">
    <property type="protein sequence ID" value="GAA4649709.1"/>
    <property type="molecule type" value="Genomic_DNA"/>
</dbReference>
<gene>
    <name evidence="1" type="ORF">GCM10023116_19880</name>
</gene>